<sequence length="186" mass="20839">MTAEAPSSPWVAPEGRRFICASRRSDRCEGTPAPSFPGRTADPIRRARSVDGGSFQFTLARFRRLEGLLHLIDGPIGSGIPHAGGRDTGADGVTWQEGEPLSCIRHRSCFLPGKRICTVPPSDCDRTLTRRKEDRLQGRQFLVHYNNINFCAFVPAKRFSCGPFSLFSVRRNNFSWPFLSSLFYVM</sequence>
<gene>
    <name evidence="1" type="ORF">E2C01_056810</name>
</gene>
<comment type="caution">
    <text evidence="1">The sequence shown here is derived from an EMBL/GenBank/DDBJ whole genome shotgun (WGS) entry which is preliminary data.</text>
</comment>
<dbReference type="EMBL" id="VSRR010019986">
    <property type="protein sequence ID" value="MPC62722.1"/>
    <property type="molecule type" value="Genomic_DNA"/>
</dbReference>
<accession>A0A5B7GV60</accession>
<evidence type="ECO:0000313" key="1">
    <source>
        <dbReference type="EMBL" id="MPC62722.1"/>
    </source>
</evidence>
<reference evidence="1 2" key="1">
    <citation type="submission" date="2019-05" db="EMBL/GenBank/DDBJ databases">
        <title>Another draft genome of Portunus trituberculatus and its Hox gene families provides insights of decapod evolution.</title>
        <authorList>
            <person name="Jeong J.-H."/>
            <person name="Song I."/>
            <person name="Kim S."/>
            <person name="Choi T."/>
            <person name="Kim D."/>
            <person name="Ryu S."/>
            <person name="Kim W."/>
        </authorList>
    </citation>
    <scope>NUCLEOTIDE SEQUENCE [LARGE SCALE GENOMIC DNA]</scope>
    <source>
        <tissue evidence="1">Muscle</tissue>
    </source>
</reference>
<protein>
    <submittedName>
        <fullName evidence="1">Uncharacterized protein</fullName>
    </submittedName>
</protein>
<keyword evidence="2" id="KW-1185">Reference proteome</keyword>
<dbReference type="AlphaFoldDB" id="A0A5B7GV60"/>
<evidence type="ECO:0000313" key="2">
    <source>
        <dbReference type="Proteomes" id="UP000324222"/>
    </source>
</evidence>
<dbReference type="Proteomes" id="UP000324222">
    <property type="component" value="Unassembled WGS sequence"/>
</dbReference>
<organism evidence="1 2">
    <name type="scientific">Portunus trituberculatus</name>
    <name type="common">Swimming crab</name>
    <name type="synonym">Neptunus trituberculatus</name>
    <dbReference type="NCBI Taxonomy" id="210409"/>
    <lineage>
        <taxon>Eukaryota</taxon>
        <taxon>Metazoa</taxon>
        <taxon>Ecdysozoa</taxon>
        <taxon>Arthropoda</taxon>
        <taxon>Crustacea</taxon>
        <taxon>Multicrustacea</taxon>
        <taxon>Malacostraca</taxon>
        <taxon>Eumalacostraca</taxon>
        <taxon>Eucarida</taxon>
        <taxon>Decapoda</taxon>
        <taxon>Pleocyemata</taxon>
        <taxon>Brachyura</taxon>
        <taxon>Eubrachyura</taxon>
        <taxon>Portunoidea</taxon>
        <taxon>Portunidae</taxon>
        <taxon>Portuninae</taxon>
        <taxon>Portunus</taxon>
    </lineage>
</organism>
<name>A0A5B7GV60_PORTR</name>
<proteinExistence type="predicted"/>